<dbReference type="AlphaFoldDB" id="A0A8X8YLA4"/>
<dbReference type="InterPro" id="IPR039312">
    <property type="entry name" value="ZPR"/>
</dbReference>
<feature type="compositionally biased region" description="Low complexity" evidence="1">
    <location>
        <begin position="61"/>
        <end position="74"/>
    </location>
</feature>
<dbReference type="Proteomes" id="UP000298416">
    <property type="component" value="Unassembled WGS sequence"/>
</dbReference>
<name>A0A8X8YLA4_SALSN</name>
<protein>
    <submittedName>
        <fullName evidence="2">Uncharacterized protein</fullName>
    </submittedName>
</protein>
<gene>
    <name evidence="2" type="ORF">SASPL_105558</name>
</gene>
<organism evidence="2">
    <name type="scientific">Salvia splendens</name>
    <name type="common">Scarlet sage</name>
    <dbReference type="NCBI Taxonomy" id="180675"/>
    <lineage>
        <taxon>Eukaryota</taxon>
        <taxon>Viridiplantae</taxon>
        <taxon>Streptophyta</taxon>
        <taxon>Embryophyta</taxon>
        <taxon>Tracheophyta</taxon>
        <taxon>Spermatophyta</taxon>
        <taxon>Magnoliopsida</taxon>
        <taxon>eudicotyledons</taxon>
        <taxon>Gunneridae</taxon>
        <taxon>Pentapetalae</taxon>
        <taxon>asterids</taxon>
        <taxon>lamiids</taxon>
        <taxon>Lamiales</taxon>
        <taxon>Lamiaceae</taxon>
        <taxon>Nepetoideae</taxon>
        <taxon>Mentheae</taxon>
        <taxon>Salviinae</taxon>
        <taxon>Salvia</taxon>
        <taxon>Salvia subgen. Calosphace</taxon>
        <taxon>core Calosphace</taxon>
    </lineage>
</organism>
<sequence length="81" mass="8919">MKDLNSKLEMENFLIMQENEKLKMLAEFFSQENQALLNELNYKLAAAAAAGIPIPHDLNRSTSSSAAATTSSSKTNKKSNK</sequence>
<evidence type="ECO:0000313" key="3">
    <source>
        <dbReference type="Proteomes" id="UP000298416"/>
    </source>
</evidence>
<accession>A0A8X8YLA4</accession>
<dbReference type="EMBL" id="PNBA02000002">
    <property type="protein sequence ID" value="KAG6433939.1"/>
    <property type="molecule type" value="Genomic_DNA"/>
</dbReference>
<evidence type="ECO:0000256" key="1">
    <source>
        <dbReference type="SAM" id="MobiDB-lite"/>
    </source>
</evidence>
<dbReference type="PANTHER" id="PTHR33601">
    <property type="entry name" value="PROTEIN LITTLE ZIPPER 4"/>
    <property type="match status" value="1"/>
</dbReference>
<feature type="region of interest" description="Disordered" evidence="1">
    <location>
        <begin position="55"/>
        <end position="81"/>
    </location>
</feature>
<proteinExistence type="predicted"/>
<evidence type="ECO:0000313" key="2">
    <source>
        <dbReference type="EMBL" id="KAG6433939.1"/>
    </source>
</evidence>
<keyword evidence="3" id="KW-1185">Reference proteome</keyword>
<dbReference type="PANTHER" id="PTHR33601:SF1">
    <property type="entry name" value="PROTEIN LITTLE ZIPPER 4"/>
    <property type="match status" value="1"/>
</dbReference>
<reference evidence="2" key="2">
    <citation type="submission" date="2020-08" db="EMBL/GenBank/DDBJ databases">
        <title>Plant Genome Project.</title>
        <authorList>
            <person name="Zhang R.-G."/>
        </authorList>
    </citation>
    <scope>NUCLEOTIDE SEQUENCE</scope>
    <source>
        <strain evidence="2">Huo1</strain>
        <tissue evidence="2">Leaf</tissue>
    </source>
</reference>
<reference evidence="2" key="1">
    <citation type="submission" date="2018-01" db="EMBL/GenBank/DDBJ databases">
        <authorList>
            <person name="Mao J.F."/>
        </authorList>
    </citation>
    <scope>NUCLEOTIDE SEQUENCE</scope>
    <source>
        <strain evidence="2">Huo1</strain>
        <tissue evidence="2">Leaf</tissue>
    </source>
</reference>
<comment type="caution">
    <text evidence="2">The sequence shown here is derived from an EMBL/GenBank/DDBJ whole genome shotgun (WGS) entry which is preliminary data.</text>
</comment>